<dbReference type="PANTHER" id="PTHR32089:SF112">
    <property type="entry name" value="LYSOZYME-LIKE PROTEIN-RELATED"/>
    <property type="match status" value="1"/>
</dbReference>
<dbReference type="EMBL" id="JBHSLI010000001">
    <property type="protein sequence ID" value="MFC5292150.1"/>
    <property type="molecule type" value="Genomic_DNA"/>
</dbReference>
<keyword evidence="1 3" id="KW-0807">Transducer</keyword>
<dbReference type="InterPro" id="IPR004089">
    <property type="entry name" value="MCPsignal_dom"/>
</dbReference>
<dbReference type="Pfam" id="PF00015">
    <property type="entry name" value="MCPsignal"/>
    <property type="match status" value="1"/>
</dbReference>
<organism evidence="6 7">
    <name type="scientific">Bosea minatitlanensis</name>
    <dbReference type="NCBI Taxonomy" id="128782"/>
    <lineage>
        <taxon>Bacteria</taxon>
        <taxon>Pseudomonadati</taxon>
        <taxon>Pseudomonadota</taxon>
        <taxon>Alphaproteobacteria</taxon>
        <taxon>Hyphomicrobiales</taxon>
        <taxon>Boseaceae</taxon>
        <taxon>Bosea</taxon>
    </lineage>
</organism>
<sequence length="559" mass="58799">MRRRLGLTAKILMLFALLSVAAALGLVSVLRGLDDVRRIDREAFSGIALASGASLLASRVANAALLGRLDPDAGAADIDGALEKLDGAIELVDAARAHFMATLPRAMREANPTLNARIDTFIAFQRGVVDIGRRVSARAAVLEAGAEEARRNVSQIIATTSAMRDTMAKTAEAAASRAGEEAALMRLRTIALALLLPLGGGLAALVLLRRHLTRPLRELMGAIREATRSSEVIQVPHCGRSDEIGELARTVRQLSEVRATLVTRETEADQARQLQRLRSRELARIADEFEGRLGVLLGEIGQASEVLRTTLQDAAVRVEQVSKSSEIAATSVTGAGVEANRTTEAALRMEQVIGQINDEVRRVSVMASAASQEAFGTHRLVVALTEKAAQIRDVVGIIEAVARQTNLLALNATIEAARAGVHGRGFAVVASEVKALAGQTAEAASRIVGRIAQVDEALSHAAGAVSTIGSSIAAVEQTGTEIATMVGSHAELLGSLSETVARISDVTGTAVMAMAEIATANMQTVDQADMGALSARELDERITALRAEARAFVAQLRAA</sequence>
<dbReference type="PROSITE" id="PS50885">
    <property type="entry name" value="HAMP"/>
    <property type="match status" value="1"/>
</dbReference>
<evidence type="ECO:0000259" key="4">
    <source>
        <dbReference type="PROSITE" id="PS50111"/>
    </source>
</evidence>
<evidence type="ECO:0000256" key="3">
    <source>
        <dbReference type="PROSITE-ProRule" id="PRU00284"/>
    </source>
</evidence>
<protein>
    <submittedName>
        <fullName evidence="6">Methyl-accepting chemotaxis protein</fullName>
    </submittedName>
</protein>
<evidence type="ECO:0000259" key="5">
    <source>
        <dbReference type="PROSITE" id="PS50885"/>
    </source>
</evidence>
<dbReference type="PROSITE" id="PS50111">
    <property type="entry name" value="CHEMOTAXIS_TRANSDUC_2"/>
    <property type="match status" value="1"/>
</dbReference>
<feature type="domain" description="Methyl-accepting transducer" evidence="4">
    <location>
        <begin position="299"/>
        <end position="539"/>
    </location>
</feature>
<accession>A0ABW0F0V4</accession>
<dbReference type="Gene3D" id="6.10.340.10">
    <property type="match status" value="1"/>
</dbReference>
<name>A0ABW0F0V4_9HYPH</name>
<dbReference type="Pfam" id="PF00672">
    <property type="entry name" value="HAMP"/>
    <property type="match status" value="1"/>
</dbReference>
<dbReference type="SMART" id="SM00283">
    <property type="entry name" value="MA"/>
    <property type="match status" value="1"/>
</dbReference>
<evidence type="ECO:0000313" key="6">
    <source>
        <dbReference type="EMBL" id="MFC5292150.1"/>
    </source>
</evidence>
<proteinExistence type="inferred from homology"/>
<gene>
    <name evidence="6" type="ORF">ACFPK2_04005</name>
</gene>
<feature type="domain" description="HAMP" evidence="5">
    <location>
        <begin position="210"/>
        <end position="263"/>
    </location>
</feature>
<dbReference type="RefSeq" id="WP_158448072.1">
    <property type="nucleotide sequence ID" value="NZ_JAOAOS010000001.1"/>
</dbReference>
<evidence type="ECO:0000256" key="1">
    <source>
        <dbReference type="ARBA" id="ARBA00023224"/>
    </source>
</evidence>
<evidence type="ECO:0000256" key="2">
    <source>
        <dbReference type="ARBA" id="ARBA00029447"/>
    </source>
</evidence>
<dbReference type="InterPro" id="IPR003660">
    <property type="entry name" value="HAMP_dom"/>
</dbReference>
<keyword evidence="7" id="KW-1185">Reference proteome</keyword>
<dbReference type="PANTHER" id="PTHR32089">
    <property type="entry name" value="METHYL-ACCEPTING CHEMOTAXIS PROTEIN MCPB"/>
    <property type="match status" value="1"/>
</dbReference>
<comment type="similarity">
    <text evidence="2">Belongs to the methyl-accepting chemotaxis (MCP) protein family.</text>
</comment>
<dbReference type="Proteomes" id="UP001595976">
    <property type="component" value="Unassembled WGS sequence"/>
</dbReference>
<reference evidence="7" key="1">
    <citation type="journal article" date="2019" name="Int. J. Syst. Evol. Microbiol.">
        <title>The Global Catalogue of Microorganisms (GCM) 10K type strain sequencing project: providing services to taxonomists for standard genome sequencing and annotation.</title>
        <authorList>
            <consortium name="The Broad Institute Genomics Platform"/>
            <consortium name="The Broad Institute Genome Sequencing Center for Infectious Disease"/>
            <person name="Wu L."/>
            <person name="Ma J."/>
        </authorList>
    </citation>
    <scope>NUCLEOTIDE SEQUENCE [LARGE SCALE GENOMIC DNA]</scope>
    <source>
        <strain evidence="7">CGMCC 1.15643</strain>
    </source>
</reference>
<dbReference type="SUPFAM" id="SSF58104">
    <property type="entry name" value="Methyl-accepting chemotaxis protein (MCP) signaling domain"/>
    <property type="match status" value="1"/>
</dbReference>
<comment type="caution">
    <text evidence="6">The sequence shown here is derived from an EMBL/GenBank/DDBJ whole genome shotgun (WGS) entry which is preliminary data.</text>
</comment>
<dbReference type="Gene3D" id="1.10.287.950">
    <property type="entry name" value="Methyl-accepting chemotaxis protein"/>
    <property type="match status" value="1"/>
</dbReference>
<evidence type="ECO:0000313" key="7">
    <source>
        <dbReference type="Proteomes" id="UP001595976"/>
    </source>
</evidence>